<dbReference type="CDD" id="cd00082">
    <property type="entry name" value="HisKA"/>
    <property type="match status" value="1"/>
</dbReference>
<keyword evidence="13" id="KW-1185">Reference proteome</keyword>
<evidence type="ECO:0000256" key="2">
    <source>
        <dbReference type="ARBA" id="ARBA00012438"/>
    </source>
</evidence>
<evidence type="ECO:0000256" key="5">
    <source>
        <dbReference type="ARBA" id="ARBA00022777"/>
    </source>
</evidence>
<name>A0A1I6M705_9RHOB</name>
<dbReference type="CDD" id="cd17546">
    <property type="entry name" value="REC_hyHK_CKI1_RcsC-like"/>
    <property type="match status" value="1"/>
</dbReference>
<protein>
    <recommendedName>
        <fullName evidence="2">histidine kinase</fullName>
        <ecNumber evidence="2">2.7.13.3</ecNumber>
    </recommendedName>
</protein>
<dbReference type="InterPro" id="IPR001789">
    <property type="entry name" value="Sig_transdc_resp-reg_receiver"/>
</dbReference>
<dbReference type="SMART" id="SM00387">
    <property type="entry name" value="HATPase_c"/>
    <property type="match status" value="1"/>
</dbReference>
<dbReference type="SUPFAM" id="SSF47384">
    <property type="entry name" value="Homodimeric domain of signal transducing histidine kinase"/>
    <property type="match status" value="1"/>
</dbReference>
<dbReference type="InterPro" id="IPR003594">
    <property type="entry name" value="HATPase_dom"/>
</dbReference>
<evidence type="ECO:0000259" key="11">
    <source>
        <dbReference type="PROSITE" id="PS50112"/>
    </source>
</evidence>
<feature type="domain" description="PAS" evidence="11">
    <location>
        <begin position="229"/>
        <end position="284"/>
    </location>
</feature>
<dbReference type="RefSeq" id="WP_090205467.1">
    <property type="nucleotide sequence ID" value="NZ_FOZM01000001.1"/>
</dbReference>
<dbReference type="Proteomes" id="UP000198926">
    <property type="component" value="Unassembled WGS sequence"/>
</dbReference>
<feature type="modified residue" description="4-aspartylphosphate" evidence="7">
    <location>
        <position position="660"/>
    </location>
</feature>
<keyword evidence="4" id="KW-0808">Transferase</keyword>
<evidence type="ECO:0000313" key="13">
    <source>
        <dbReference type="Proteomes" id="UP000198926"/>
    </source>
</evidence>
<dbReference type="SUPFAM" id="SSF52172">
    <property type="entry name" value="CheY-like"/>
    <property type="match status" value="1"/>
</dbReference>
<evidence type="ECO:0000256" key="1">
    <source>
        <dbReference type="ARBA" id="ARBA00000085"/>
    </source>
</evidence>
<keyword evidence="8" id="KW-0812">Transmembrane</keyword>
<keyword evidence="5 12" id="KW-0418">Kinase</keyword>
<dbReference type="PROSITE" id="PS50110">
    <property type="entry name" value="RESPONSE_REGULATORY"/>
    <property type="match status" value="1"/>
</dbReference>
<dbReference type="InterPro" id="IPR000014">
    <property type="entry name" value="PAS"/>
</dbReference>
<dbReference type="InterPro" id="IPR036890">
    <property type="entry name" value="HATPase_C_sf"/>
</dbReference>
<dbReference type="Gene3D" id="3.40.50.2300">
    <property type="match status" value="1"/>
</dbReference>
<evidence type="ECO:0000256" key="8">
    <source>
        <dbReference type="SAM" id="Phobius"/>
    </source>
</evidence>
<evidence type="ECO:0000259" key="9">
    <source>
        <dbReference type="PROSITE" id="PS50109"/>
    </source>
</evidence>
<evidence type="ECO:0000256" key="4">
    <source>
        <dbReference type="ARBA" id="ARBA00022679"/>
    </source>
</evidence>
<dbReference type="Gene3D" id="1.10.287.130">
    <property type="match status" value="1"/>
</dbReference>
<keyword evidence="3 7" id="KW-0597">Phosphoprotein</keyword>
<dbReference type="PANTHER" id="PTHR43047">
    <property type="entry name" value="TWO-COMPONENT HISTIDINE PROTEIN KINASE"/>
    <property type="match status" value="1"/>
</dbReference>
<dbReference type="SMART" id="SM00388">
    <property type="entry name" value="HisKA"/>
    <property type="match status" value="1"/>
</dbReference>
<dbReference type="InterPro" id="IPR036097">
    <property type="entry name" value="HisK_dim/P_sf"/>
</dbReference>
<dbReference type="Gene3D" id="3.30.450.20">
    <property type="entry name" value="PAS domain"/>
    <property type="match status" value="1"/>
</dbReference>
<dbReference type="Pfam" id="PF02518">
    <property type="entry name" value="HATPase_c"/>
    <property type="match status" value="1"/>
</dbReference>
<dbReference type="NCBIfam" id="TIGR00229">
    <property type="entry name" value="sensory_box"/>
    <property type="match status" value="1"/>
</dbReference>
<organism evidence="12 13">
    <name type="scientific">Yoonia litorea</name>
    <dbReference type="NCBI Taxonomy" id="1123755"/>
    <lineage>
        <taxon>Bacteria</taxon>
        <taxon>Pseudomonadati</taxon>
        <taxon>Pseudomonadota</taxon>
        <taxon>Alphaproteobacteria</taxon>
        <taxon>Rhodobacterales</taxon>
        <taxon>Paracoccaceae</taxon>
        <taxon>Yoonia</taxon>
    </lineage>
</organism>
<dbReference type="InterPro" id="IPR004358">
    <property type="entry name" value="Sig_transdc_His_kin-like_C"/>
</dbReference>
<dbReference type="PROSITE" id="PS50112">
    <property type="entry name" value="PAS"/>
    <property type="match status" value="1"/>
</dbReference>
<reference evidence="12 13" key="1">
    <citation type="submission" date="2016-10" db="EMBL/GenBank/DDBJ databases">
        <authorList>
            <person name="de Groot N.N."/>
        </authorList>
    </citation>
    <scope>NUCLEOTIDE SEQUENCE [LARGE SCALE GENOMIC DNA]</scope>
    <source>
        <strain evidence="12 13">DSM 29433</strain>
    </source>
</reference>
<evidence type="ECO:0000256" key="3">
    <source>
        <dbReference type="ARBA" id="ARBA00022553"/>
    </source>
</evidence>
<dbReference type="InterPro" id="IPR005467">
    <property type="entry name" value="His_kinase_dom"/>
</dbReference>
<dbReference type="PROSITE" id="PS50109">
    <property type="entry name" value="HIS_KIN"/>
    <property type="match status" value="1"/>
</dbReference>
<feature type="domain" description="Response regulatory" evidence="10">
    <location>
        <begin position="611"/>
        <end position="728"/>
    </location>
</feature>
<accession>A0A1I6M705</accession>
<dbReference type="Gene3D" id="3.30.565.10">
    <property type="entry name" value="Histidine kinase-like ATPase, C-terminal domain"/>
    <property type="match status" value="1"/>
</dbReference>
<dbReference type="SUPFAM" id="SSF55874">
    <property type="entry name" value="ATPase domain of HSP90 chaperone/DNA topoisomerase II/histidine kinase"/>
    <property type="match status" value="1"/>
</dbReference>
<dbReference type="SMART" id="SM00448">
    <property type="entry name" value="REC"/>
    <property type="match status" value="1"/>
</dbReference>
<keyword evidence="8" id="KW-0472">Membrane</keyword>
<keyword evidence="8" id="KW-1133">Transmembrane helix</keyword>
<dbReference type="Pfam" id="PF00072">
    <property type="entry name" value="Response_reg"/>
    <property type="match status" value="1"/>
</dbReference>
<proteinExistence type="predicted"/>
<dbReference type="InterPro" id="IPR036641">
    <property type="entry name" value="HPT_dom_sf"/>
</dbReference>
<keyword evidence="6" id="KW-0902">Two-component regulatory system</keyword>
<dbReference type="SUPFAM" id="SSF47226">
    <property type="entry name" value="Histidine-containing phosphotransfer domain, HPT domain"/>
    <property type="match status" value="1"/>
</dbReference>
<comment type="catalytic activity">
    <reaction evidence="1">
        <text>ATP + protein L-histidine = ADP + protein N-phospho-L-histidine.</text>
        <dbReference type="EC" id="2.7.13.3"/>
    </reaction>
</comment>
<dbReference type="FunFam" id="3.30.565.10:FF:000010">
    <property type="entry name" value="Sensor histidine kinase RcsC"/>
    <property type="match status" value="1"/>
</dbReference>
<feature type="transmembrane region" description="Helical" evidence="8">
    <location>
        <begin position="194"/>
        <end position="217"/>
    </location>
</feature>
<dbReference type="SMART" id="SM00091">
    <property type="entry name" value="PAS"/>
    <property type="match status" value="1"/>
</dbReference>
<dbReference type="GO" id="GO:0000155">
    <property type="term" value="F:phosphorelay sensor kinase activity"/>
    <property type="evidence" value="ECO:0007669"/>
    <property type="project" value="InterPro"/>
</dbReference>
<dbReference type="OrthoDB" id="9801651at2"/>
<gene>
    <name evidence="12" type="ORF">SAMN05444714_1312</name>
</gene>
<evidence type="ECO:0000313" key="12">
    <source>
        <dbReference type="EMBL" id="SFS11403.1"/>
    </source>
</evidence>
<dbReference type="EMBL" id="FOZM01000001">
    <property type="protein sequence ID" value="SFS11403.1"/>
    <property type="molecule type" value="Genomic_DNA"/>
</dbReference>
<dbReference type="Pfam" id="PF13426">
    <property type="entry name" value="PAS_9"/>
    <property type="match status" value="1"/>
</dbReference>
<dbReference type="SUPFAM" id="SSF55785">
    <property type="entry name" value="PYP-like sensor domain (PAS domain)"/>
    <property type="match status" value="1"/>
</dbReference>
<dbReference type="EC" id="2.7.13.3" evidence="2"/>
<feature type="domain" description="Histidine kinase" evidence="9">
    <location>
        <begin position="372"/>
        <end position="590"/>
    </location>
</feature>
<evidence type="ECO:0000259" key="10">
    <source>
        <dbReference type="PROSITE" id="PS50110"/>
    </source>
</evidence>
<dbReference type="PRINTS" id="PR00344">
    <property type="entry name" value="BCTRLSENSOR"/>
</dbReference>
<feature type="transmembrane region" description="Helical" evidence="8">
    <location>
        <begin position="20"/>
        <end position="41"/>
    </location>
</feature>
<dbReference type="Pfam" id="PF00512">
    <property type="entry name" value="HisKA"/>
    <property type="match status" value="1"/>
</dbReference>
<dbReference type="STRING" id="1123755.SAMN05444714_1312"/>
<evidence type="ECO:0000256" key="7">
    <source>
        <dbReference type="PROSITE-ProRule" id="PRU00169"/>
    </source>
</evidence>
<sequence>MVGLSKSLLFKGPRTTTNFRVLVNLVVAAALITSMFGLWRVGNDATREIERLAIANAESSQWALAQSEVEALKLLVTLNDARNDQSSIDTAVIRRQFDIFYARISILSSGSVFQSMRDRPEVANAIRTVSDGLDGILPIIDGPDDQLARSVALLHDEVRDFSAALRFISLEGIQEYSQLALDRRQRVSAVMFELALIASSLIGLVLVILAALLLQLVQIRRSTAELSAAEDRLRAVVETALDAVVVTDRHGVILDYNGAAEQIFGYTKSEAIGRRMRALFLAPQGQSSGAKFSKKSVNWFSNSGIRQVQARRKLGDIFPAEVATSSAVSTQGEIFVSFVRDISDRVASEEALRTARDDALAGEKAKADLLAVMSHEMRTPINGIVGSLEVLSDSNLNSEQRRFISAMQSSSRMLLRHVNSVLDISRIDAGDDVALKDDFLPAETIANVVRSLQGQAVARGNDLNFKVLTDDVGACTGDPERIEQVMLNLIGNAIKFTENGSVFVEMERLPGSDIVEIRVIDTGLGIASDDLDRVFEDFVTLDASYDRAVEGTGLGLAIVRRLCTIMGGEVGVESEEGEGSLFWVRLPLPQSKSRQFADHALDGGVSEILCDVLLVEDNQINRLVAFEMLKTLGCNVIEAVSGRAGVDWTKAKAFDVIFMDISMPGLSGLEAAAEIRANAGLNSQTPIVAMTAHTLPEDIAHFREAGMADVIVKPISKARLRQVLIEQIPRLSEVDVGEDAQAETLADTRKELVAMIGEDAATQLTRRARMEIKRGLEKLNTEKTSDRECTNAEHLHQLVGIAAVVGLSDLRATLLKAQSAARDADVALMQSHIAKAQSILSQSEESTQTPVE</sequence>
<dbReference type="CDD" id="cd00130">
    <property type="entry name" value="PAS"/>
    <property type="match status" value="1"/>
</dbReference>
<dbReference type="InterPro" id="IPR003661">
    <property type="entry name" value="HisK_dim/P_dom"/>
</dbReference>
<dbReference type="InterPro" id="IPR011006">
    <property type="entry name" value="CheY-like_superfamily"/>
</dbReference>
<evidence type="ECO:0000256" key="6">
    <source>
        <dbReference type="ARBA" id="ARBA00023012"/>
    </source>
</evidence>
<dbReference type="InterPro" id="IPR035965">
    <property type="entry name" value="PAS-like_dom_sf"/>
</dbReference>
<dbReference type="AlphaFoldDB" id="A0A1I6M705"/>